<dbReference type="Gene3D" id="3.30.2090.10">
    <property type="entry name" value="Multidrug efflux transporter AcrB TolC docking domain, DN and DC subdomains"/>
    <property type="match status" value="2"/>
</dbReference>
<dbReference type="SUPFAM" id="SSF82693">
    <property type="entry name" value="Multidrug efflux transporter AcrB pore domain, PN1, PN2, PC1 and PC2 subdomains"/>
    <property type="match status" value="2"/>
</dbReference>
<organism evidence="2 3">
    <name type="scientific">Alcaligenes endophyticus</name>
    <dbReference type="NCBI Taxonomy" id="1929088"/>
    <lineage>
        <taxon>Bacteria</taxon>
        <taxon>Pseudomonadati</taxon>
        <taxon>Pseudomonadota</taxon>
        <taxon>Betaproteobacteria</taxon>
        <taxon>Burkholderiales</taxon>
        <taxon>Alcaligenaceae</taxon>
        <taxon>Alcaligenes</taxon>
    </lineage>
</organism>
<dbReference type="PRINTS" id="PR00702">
    <property type="entry name" value="ACRIFLAVINRP"/>
</dbReference>
<feature type="transmembrane region" description="Helical" evidence="1">
    <location>
        <begin position="526"/>
        <end position="546"/>
    </location>
</feature>
<dbReference type="Gene3D" id="3.30.70.1320">
    <property type="entry name" value="Multidrug efflux transporter AcrB pore domain like"/>
    <property type="match status" value="1"/>
</dbReference>
<dbReference type="SUPFAM" id="SSF82866">
    <property type="entry name" value="Multidrug efflux transporter AcrB transmembrane domain"/>
    <property type="match status" value="2"/>
</dbReference>
<feature type="transmembrane region" description="Helical" evidence="1">
    <location>
        <begin position="988"/>
        <end position="1010"/>
    </location>
</feature>
<dbReference type="Gene3D" id="3.30.70.1440">
    <property type="entry name" value="Multidrug efflux transporter AcrB pore domain"/>
    <property type="match status" value="1"/>
</dbReference>
<sequence length="1018" mass="111861">MKIPNLSALAVREQAITLFLIIAISLSGIYAFFKLGRAEDPAFTVKVLTVTTQWPGATAEEMQDLVAEPLEKRTQELEWLDHVDSYSYPGLNLMVVLLKDSMPPQQVEDQFYQLRKKLQDERPLLPQGVQGPFINDEYSDVAFGLYALQAPGYPDRLLSRQAEQIRSELLRIPGVQKINILGEQAERIYINLDEARLHALGIDLGALIQTLQNNANIQAAGTLQTHGPKIEIRLDGGLQHVQDIANLTLQVGEHSLRLSDIAHVERGYADPASYVTRYQRDSALILEIIMKAGWNGLELGQSLQTAQKNINAQLPVGFSLQTVSDQSVNIKQAVDEFMLKFFAALGVVMLVSMLSMGWRVGIVVSAAVPLTLAIVFIIMLYTGKDFDRVTLGALIISLGLLVDDAIIAIEIMLVKMESGLDRFKAAAYAWNHTAAPMLSGTLVTVIGFLPVGFARSSSGEYAGNIFWILAIALLASWVVAVVFTPYMGVKLLPNITPHPEGSNALYHTRNYQRLRRTIAWSVQHKYLVSAVVLVSLVLSAVGMRLVQQQFFPTSDRPELLVEIQHPLGTSIANTLATTKTVEDWLAQQSQTTLQTSYVGQGAPRFFLSYNPELRDSAFARIVVLTPGHAERDTLMHNFRLAIAQGLAPQARVRVSQLVFGPATNYPIEFLVKGPDPKKLRELAQEVQTLMRQHPAMRQINANWGEQAPTLRLKLDQARLEALGLDRTALAQQLSVHSGGLIVSEYREGIRHMPIVVRSAQHLEHSTESLADISITNKRGQKTPLSHIAQLSVESEEALLQRRNRIPTMVVRGDIDDSVQASSVAHQLLQDFQPFITSLPDGYSLELAGITAESDKANEALAPLFPIMIVLMLLVIVIQVRSLSAMIMVFLTAPLGLIGTVPALLLFQQPFGFTAILGLIGLAGILMRNTLILIGQINTNRQAGASPYDAVIEATVQRARPVVLTALAAVLAFIPLSFSVFWGSMAITLIGGTTVGTLLTLLFLPSLYAIWNKITVTST</sequence>
<dbReference type="Gene3D" id="1.20.1640.10">
    <property type="entry name" value="Multidrug efflux transporter AcrB transmembrane domain"/>
    <property type="match status" value="2"/>
</dbReference>
<dbReference type="Gene3D" id="3.30.70.1430">
    <property type="entry name" value="Multidrug efflux transporter AcrB pore domain"/>
    <property type="match status" value="2"/>
</dbReference>
<keyword evidence="1" id="KW-0472">Membrane</keyword>
<feature type="transmembrane region" description="Helical" evidence="1">
    <location>
        <begin position="913"/>
        <end position="936"/>
    </location>
</feature>
<evidence type="ECO:0000313" key="3">
    <source>
        <dbReference type="Proteomes" id="UP001168613"/>
    </source>
</evidence>
<dbReference type="PANTHER" id="PTHR32063:SF18">
    <property type="entry name" value="CATION EFFLUX SYSTEM PROTEIN"/>
    <property type="match status" value="1"/>
</dbReference>
<feature type="transmembrane region" description="Helical" evidence="1">
    <location>
        <begin position="362"/>
        <end position="381"/>
    </location>
</feature>
<feature type="transmembrane region" description="Helical" evidence="1">
    <location>
        <begin position="465"/>
        <end position="487"/>
    </location>
</feature>
<protein>
    <submittedName>
        <fullName evidence="2">Efflux RND transporter permease subunit</fullName>
    </submittedName>
</protein>
<proteinExistence type="predicted"/>
<gene>
    <name evidence="2" type="ORF">LMS43_04330</name>
</gene>
<name>A0ABT8EGV6_9BURK</name>
<feature type="transmembrane region" description="Helical" evidence="1">
    <location>
        <begin position="885"/>
        <end position="906"/>
    </location>
</feature>
<evidence type="ECO:0000313" key="2">
    <source>
        <dbReference type="EMBL" id="MDN4120514.1"/>
    </source>
</evidence>
<feature type="transmembrane region" description="Helical" evidence="1">
    <location>
        <begin position="434"/>
        <end position="453"/>
    </location>
</feature>
<keyword evidence="3" id="KW-1185">Reference proteome</keyword>
<feature type="transmembrane region" description="Helical" evidence="1">
    <location>
        <begin position="393"/>
        <end position="414"/>
    </location>
</feature>
<dbReference type="InterPro" id="IPR027463">
    <property type="entry name" value="AcrB_DN_DC_subdom"/>
</dbReference>
<accession>A0ABT8EGV6</accession>
<feature type="transmembrane region" description="Helical" evidence="1">
    <location>
        <begin position="15"/>
        <end position="33"/>
    </location>
</feature>
<dbReference type="SUPFAM" id="SSF82714">
    <property type="entry name" value="Multidrug efflux transporter AcrB TolC docking domain, DN and DC subdomains"/>
    <property type="match status" value="2"/>
</dbReference>
<dbReference type="Proteomes" id="UP001168613">
    <property type="component" value="Unassembled WGS sequence"/>
</dbReference>
<dbReference type="Pfam" id="PF00873">
    <property type="entry name" value="ACR_tran"/>
    <property type="match status" value="1"/>
</dbReference>
<reference evidence="2" key="1">
    <citation type="submission" date="2021-11" db="EMBL/GenBank/DDBJ databases">
        <title>Draft genome sequence of Alcaligenes endophyticus type strain CCUG 75668T.</title>
        <authorList>
            <person name="Salva-Serra F."/>
            <person name="Duran R.E."/>
            <person name="Seeger M."/>
            <person name="Moore E.R.B."/>
            <person name="Jaen-Luchoro D."/>
        </authorList>
    </citation>
    <scope>NUCLEOTIDE SEQUENCE</scope>
    <source>
        <strain evidence="2">CCUG 75668</strain>
    </source>
</reference>
<dbReference type="EMBL" id="JAJHNU010000001">
    <property type="protein sequence ID" value="MDN4120514.1"/>
    <property type="molecule type" value="Genomic_DNA"/>
</dbReference>
<feature type="transmembrane region" description="Helical" evidence="1">
    <location>
        <begin position="961"/>
        <end position="981"/>
    </location>
</feature>
<keyword evidence="1" id="KW-0812">Transmembrane</keyword>
<dbReference type="RefSeq" id="WP_266122178.1">
    <property type="nucleotide sequence ID" value="NZ_JAJHNU010000001.1"/>
</dbReference>
<dbReference type="PANTHER" id="PTHR32063">
    <property type="match status" value="1"/>
</dbReference>
<dbReference type="InterPro" id="IPR001036">
    <property type="entry name" value="Acrflvin-R"/>
</dbReference>
<comment type="caution">
    <text evidence="2">The sequence shown here is derived from an EMBL/GenBank/DDBJ whole genome shotgun (WGS) entry which is preliminary data.</text>
</comment>
<keyword evidence="1" id="KW-1133">Transmembrane helix</keyword>
<evidence type="ECO:0000256" key="1">
    <source>
        <dbReference type="SAM" id="Phobius"/>
    </source>
</evidence>
<feature type="transmembrane region" description="Helical" evidence="1">
    <location>
        <begin position="859"/>
        <end position="879"/>
    </location>
</feature>